<comment type="similarity">
    <text evidence="1 2">Belongs to the calycin superfamily. Lipocalin family.</text>
</comment>
<dbReference type="RefSeq" id="WP_232522845.1">
    <property type="nucleotide sequence ID" value="NZ_AP019736.1"/>
</dbReference>
<dbReference type="PANTHER" id="PTHR10612">
    <property type="entry name" value="APOLIPOPROTEIN D"/>
    <property type="match status" value="1"/>
</dbReference>
<dbReference type="Proteomes" id="UP000319374">
    <property type="component" value="Chromosome"/>
</dbReference>
<dbReference type="GO" id="GO:0006950">
    <property type="term" value="P:response to stress"/>
    <property type="evidence" value="ECO:0007669"/>
    <property type="project" value="UniProtKB-ARBA"/>
</dbReference>
<dbReference type="InterPro" id="IPR047202">
    <property type="entry name" value="Lipocalin_Blc-like_dom"/>
</dbReference>
<dbReference type="PROSITE" id="PS00213">
    <property type="entry name" value="LIPOCALIN"/>
    <property type="match status" value="1"/>
</dbReference>
<dbReference type="GeneID" id="98673315"/>
<dbReference type="PRINTS" id="PR01171">
    <property type="entry name" value="BCTLIPOCALIN"/>
</dbReference>
<dbReference type="EMBL" id="AP019736">
    <property type="protein sequence ID" value="BBL06701.1"/>
    <property type="molecule type" value="Genomic_DNA"/>
</dbReference>
<evidence type="ECO:0000256" key="2">
    <source>
        <dbReference type="PIRNR" id="PIRNR036893"/>
    </source>
</evidence>
<gene>
    <name evidence="4" type="ORF">A5CPEGH6_13390</name>
</gene>
<dbReference type="PANTHER" id="PTHR10612:SF34">
    <property type="entry name" value="APOLIPOPROTEIN D"/>
    <property type="match status" value="1"/>
</dbReference>
<name>A0A4Y1X099_9BACT</name>
<dbReference type="SUPFAM" id="SSF50814">
    <property type="entry name" value="Lipocalins"/>
    <property type="match status" value="1"/>
</dbReference>
<evidence type="ECO:0000259" key="3">
    <source>
        <dbReference type="Pfam" id="PF08212"/>
    </source>
</evidence>
<organism evidence="4 5">
    <name type="scientific">Alistipes dispar</name>
    <dbReference type="NCBI Taxonomy" id="2585119"/>
    <lineage>
        <taxon>Bacteria</taxon>
        <taxon>Pseudomonadati</taxon>
        <taxon>Bacteroidota</taxon>
        <taxon>Bacteroidia</taxon>
        <taxon>Bacteroidales</taxon>
        <taxon>Rikenellaceae</taxon>
        <taxon>Alistipes</taxon>
    </lineage>
</organism>
<accession>A0A4Y1X099</accession>
<dbReference type="AlphaFoldDB" id="A0A4Y1X099"/>
<dbReference type="InterPro" id="IPR022272">
    <property type="entry name" value="Lipocalin_CS"/>
</dbReference>
<dbReference type="InterPro" id="IPR000566">
    <property type="entry name" value="Lipocln_cytosolic_FA-bd_dom"/>
</dbReference>
<evidence type="ECO:0000313" key="4">
    <source>
        <dbReference type="EMBL" id="BBL06701.1"/>
    </source>
</evidence>
<dbReference type="InterPro" id="IPR012674">
    <property type="entry name" value="Calycin"/>
</dbReference>
<dbReference type="InterPro" id="IPR002446">
    <property type="entry name" value="Lipocalin_bac"/>
</dbReference>
<dbReference type="CDD" id="cd19438">
    <property type="entry name" value="lipocalin_Blc-like"/>
    <property type="match status" value="1"/>
</dbReference>
<evidence type="ECO:0000313" key="5">
    <source>
        <dbReference type="Proteomes" id="UP000319374"/>
    </source>
</evidence>
<dbReference type="Gene3D" id="2.40.128.20">
    <property type="match status" value="1"/>
</dbReference>
<dbReference type="PIRSF" id="PIRSF036893">
    <property type="entry name" value="Lipocalin_ApoD"/>
    <property type="match status" value="1"/>
</dbReference>
<dbReference type="InterPro" id="IPR022271">
    <property type="entry name" value="Lipocalin_ApoD"/>
</dbReference>
<keyword evidence="5" id="KW-1185">Reference proteome</keyword>
<feature type="domain" description="Lipocalin/cytosolic fatty-acid binding" evidence="3">
    <location>
        <begin position="35"/>
        <end position="171"/>
    </location>
</feature>
<dbReference type="KEGG" id="ada:A5CPEGH6_13390"/>
<proteinExistence type="inferred from homology"/>
<protein>
    <recommendedName>
        <fullName evidence="3">Lipocalin/cytosolic fatty-acid binding domain-containing protein</fullName>
    </recommendedName>
</protein>
<reference evidence="5" key="1">
    <citation type="submission" date="2019-06" db="EMBL/GenBank/DDBJ databases">
        <title>Alistipes onderdonkii subsp. vulgaris subsp. nov., Alistipes dispar sp. nov. and Alistipes communis sp. nov., isolated from human faeces, and creation of Alistipes onderdonkii subsp. onderdonkii subsp. nov.</title>
        <authorList>
            <person name="Sakamoto M."/>
            <person name="Ikeyama N."/>
            <person name="Ogata Y."/>
            <person name="Suda W."/>
            <person name="Iino T."/>
            <person name="Hattori M."/>
            <person name="Ohkuma M."/>
        </authorList>
    </citation>
    <scope>NUCLEOTIDE SEQUENCE [LARGE SCALE GENOMIC DNA]</scope>
    <source>
        <strain evidence="5">5CPEGH6</strain>
    </source>
</reference>
<sequence>MKIVIICLLVALMAAAVTYGMSRSARIDSAPVSSFDLGRYLGTWYEIARYDNRFERGLQEVRAEYRLLAPGRIEVVNSGADASGRRREAVGRARPGRRPGQLRVSFFWIFYSDYNVLALGDDYGWALVGGGSPKYLWILSRTPSLPQETLERILKLASDRGYDTDRLLFVDQTR</sequence>
<evidence type="ECO:0000256" key="1">
    <source>
        <dbReference type="ARBA" id="ARBA00006889"/>
    </source>
</evidence>
<dbReference type="Pfam" id="PF08212">
    <property type="entry name" value="Lipocalin_2"/>
    <property type="match status" value="1"/>
</dbReference>